<gene>
    <name evidence="1" type="ORF">DES51_105219</name>
</gene>
<dbReference type="Proteomes" id="UP000247612">
    <property type="component" value="Unassembled WGS sequence"/>
</dbReference>
<sequence length="146" mass="17390">MKIIINRKYGGFWISNIALEELMQRKGETICFYEMTFDDSDKYTYTKTDASNNNLFVAAICNDFGDVFIPENDEQSDEFYKYIIRGNDWRWRTDTDLINLIVEKGSEFVSSPLSSLEIVEIPDDIEWEIEEYDGMEWISEKHRSWY</sequence>
<evidence type="ECO:0000313" key="1">
    <source>
        <dbReference type="EMBL" id="PXX79745.1"/>
    </source>
</evidence>
<dbReference type="STRING" id="1034346.GCA_000313565_00811"/>
<keyword evidence="2" id="KW-1185">Reference proteome</keyword>
<dbReference type="RefSeq" id="WP_022937123.1">
    <property type="nucleotide sequence ID" value="NZ_CABKRQ010000002.1"/>
</dbReference>
<protein>
    <submittedName>
        <fullName evidence="1">Uncharacterized protein</fullName>
    </submittedName>
</protein>
<name>A0A318KVK2_9FIRM</name>
<organism evidence="1 2">
    <name type="scientific">Dielma fastidiosa</name>
    <dbReference type="NCBI Taxonomy" id="1034346"/>
    <lineage>
        <taxon>Bacteria</taxon>
        <taxon>Bacillati</taxon>
        <taxon>Bacillota</taxon>
        <taxon>Erysipelotrichia</taxon>
        <taxon>Erysipelotrichales</taxon>
        <taxon>Erysipelotrichaceae</taxon>
        <taxon>Dielma</taxon>
    </lineage>
</organism>
<dbReference type="AlphaFoldDB" id="A0A318KVK2"/>
<reference evidence="1 2" key="1">
    <citation type="submission" date="2018-05" db="EMBL/GenBank/DDBJ databases">
        <title>Genomic Encyclopedia of Type Strains, Phase IV (KMG-IV): sequencing the most valuable type-strain genomes for metagenomic binning, comparative biology and taxonomic classification.</title>
        <authorList>
            <person name="Goeker M."/>
        </authorList>
    </citation>
    <scope>NUCLEOTIDE SEQUENCE [LARGE SCALE GENOMIC DNA]</scope>
    <source>
        <strain evidence="1 2">JC118</strain>
    </source>
</reference>
<evidence type="ECO:0000313" key="2">
    <source>
        <dbReference type="Proteomes" id="UP000247612"/>
    </source>
</evidence>
<dbReference type="EMBL" id="QJKH01000005">
    <property type="protein sequence ID" value="PXX79745.1"/>
    <property type="molecule type" value="Genomic_DNA"/>
</dbReference>
<accession>A0A318KVK2</accession>
<proteinExistence type="predicted"/>
<comment type="caution">
    <text evidence="1">The sequence shown here is derived from an EMBL/GenBank/DDBJ whole genome shotgun (WGS) entry which is preliminary data.</text>
</comment>